<proteinExistence type="predicted"/>
<organism evidence="1 2">
    <name type="scientific">Anaeromyxobacter oryzae</name>
    <dbReference type="NCBI Taxonomy" id="2918170"/>
    <lineage>
        <taxon>Bacteria</taxon>
        <taxon>Pseudomonadati</taxon>
        <taxon>Myxococcota</taxon>
        <taxon>Myxococcia</taxon>
        <taxon>Myxococcales</taxon>
        <taxon>Cystobacterineae</taxon>
        <taxon>Anaeromyxobacteraceae</taxon>
        <taxon>Anaeromyxobacter</taxon>
    </lineage>
</organism>
<name>A0ABN6MSF4_9BACT</name>
<accession>A0ABN6MSF4</accession>
<keyword evidence="2" id="KW-1185">Reference proteome</keyword>
<protein>
    <submittedName>
        <fullName evidence="1">Uncharacterized protein</fullName>
    </submittedName>
</protein>
<dbReference type="EMBL" id="AP025591">
    <property type="protein sequence ID" value="BDG03908.1"/>
    <property type="molecule type" value="Genomic_DNA"/>
</dbReference>
<evidence type="ECO:0000313" key="1">
    <source>
        <dbReference type="EMBL" id="BDG03908.1"/>
    </source>
</evidence>
<gene>
    <name evidence="1" type="ORF">AMOR_29040</name>
</gene>
<reference evidence="2" key="1">
    <citation type="journal article" date="2022" name="Int. J. Syst. Evol. Microbiol.">
        <title>Anaeromyxobacter oryzae sp. nov., Anaeromyxobacter diazotrophicus sp. nov. and Anaeromyxobacter paludicola sp. nov., isolated from paddy soils.</title>
        <authorList>
            <person name="Itoh H."/>
            <person name="Xu Z."/>
            <person name="Mise K."/>
            <person name="Masuda Y."/>
            <person name="Ushijima N."/>
            <person name="Hayakawa C."/>
            <person name="Shiratori Y."/>
            <person name="Senoo K."/>
        </authorList>
    </citation>
    <scope>NUCLEOTIDE SEQUENCE [LARGE SCALE GENOMIC DNA]</scope>
    <source>
        <strain evidence="2">Red232</strain>
    </source>
</reference>
<dbReference type="Proteomes" id="UP001162891">
    <property type="component" value="Chromosome"/>
</dbReference>
<sequence>MTTRAHRRSMKKASKRIVTTLGDLISAAYEAVPGMGDKKLERALTLLTRSPLARHLSPHVEFVR</sequence>
<dbReference type="RefSeq" id="WP_248352283.1">
    <property type="nucleotide sequence ID" value="NZ_AP025591.1"/>
</dbReference>
<evidence type="ECO:0000313" key="2">
    <source>
        <dbReference type="Proteomes" id="UP001162891"/>
    </source>
</evidence>